<proteinExistence type="predicted"/>
<organism evidence="1">
    <name type="scientific">marine sediment metagenome</name>
    <dbReference type="NCBI Taxonomy" id="412755"/>
    <lineage>
        <taxon>unclassified sequences</taxon>
        <taxon>metagenomes</taxon>
        <taxon>ecological metagenomes</taxon>
    </lineage>
</organism>
<gene>
    <name evidence="1" type="ORF">MGSAQ_001572</name>
</gene>
<accession>A0A1B6NVE2</accession>
<protein>
    <submittedName>
        <fullName evidence="1">Uncharacterized protein</fullName>
    </submittedName>
</protein>
<evidence type="ECO:0000313" key="1">
    <source>
        <dbReference type="EMBL" id="KTF06932.1"/>
    </source>
</evidence>
<name>A0A1B6NVE2_9ZZZZ</name>
<feature type="non-terminal residue" evidence="1">
    <location>
        <position position="1"/>
    </location>
</feature>
<comment type="caution">
    <text evidence="1">The sequence shown here is derived from an EMBL/GenBank/DDBJ whole genome shotgun (WGS) entry which is preliminary data.</text>
</comment>
<sequence>ILNVPALAVSQPLRWAFGYYAVC</sequence>
<dbReference type="EMBL" id="AYSL01000855">
    <property type="protein sequence ID" value="KTF06932.1"/>
    <property type="molecule type" value="Genomic_DNA"/>
</dbReference>
<reference evidence="1" key="1">
    <citation type="submission" date="2013-11" db="EMBL/GenBank/DDBJ databases">
        <title>Microbial diversity, functional groups and degradation webs in Northern and Southern Mediterranean and Red Sea marine crude oil polluted sites.</title>
        <authorList>
            <person name="Daffonchio D."/>
            <person name="Mapelli F."/>
            <person name="Ferrer M."/>
            <person name="Richter M."/>
            <person name="Cherif A."/>
            <person name="Malkawi H.I."/>
            <person name="Yakimov M.M."/>
            <person name="Abdel-Fattah Y.R."/>
            <person name="Blaghen M."/>
            <person name="Golyshin P.N."/>
            <person name="Kalogerakis N."/>
            <person name="Boon N."/>
            <person name="Magagnini M."/>
            <person name="Fava F."/>
        </authorList>
    </citation>
    <scope>NUCLEOTIDE SEQUENCE</scope>
</reference>
<dbReference type="AlphaFoldDB" id="A0A1B6NVE2"/>